<protein>
    <recommendedName>
        <fullName evidence="8">Virulence sensor protein BvgS</fullName>
        <ecNumber evidence="2">2.7.13.3</ecNumber>
    </recommendedName>
</protein>
<feature type="region of interest" description="Disordered" evidence="10">
    <location>
        <begin position="721"/>
        <end position="750"/>
    </location>
</feature>
<keyword evidence="6" id="KW-0843">Virulence</keyword>
<evidence type="ECO:0000256" key="4">
    <source>
        <dbReference type="ARBA" id="ARBA00022729"/>
    </source>
</evidence>
<evidence type="ECO:0000256" key="3">
    <source>
        <dbReference type="ARBA" id="ARBA00022553"/>
    </source>
</evidence>
<dbReference type="PROSITE" id="PS50110">
    <property type="entry name" value="RESPONSE_REGULATORY"/>
    <property type="match status" value="1"/>
</dbReference>
<dbReference type="KEGG" id="pbh:AAW51_3623"/>
<feature type="transmembrane region" description="Helical" evidence="11">
    <location>
        <begin position="165"/>
        <end position="185"/>
    </location>
</feature>
<dbReference type="Gene3D" id="3.30.565.10">
    <property type="entry name" value="Histidine kinase-like ATPase, C-terminal domain"/>
    <property type="match status" value="1"/>
</dbReference>
<feature type="compositionally biased region" description="Pro residues" evidence="10">
    <location>
        <begin position="733"/>
        <end position="742"/>
    </location>
</feature>
<keyword evidence="4" id="KW-0732">Signal</keyword>
<evidence type="ECO:0000256" key="7">
    <source>
        <dbReference type="ARBA" id="ARBA00058004"/>
    </source>
</evidence>
<evidence type="ECO:0000313" key="15">
    <source>
        <dbReference type="Proteomes" id="UP000035352"/>
    </source>
</evidence>
<organism evidence="14 15">
    <name type="scientific">Caldimonas brevitalea</name>
    <dbReference type="NCBI Taxonomy" id="413882"/>
    <lineage>
        <taxon>Bacteria</taxon>
        <taxon>Pseudomonadati</taxon>
        <taxon>Pseudomonadota</taxon>
        <taxon>Betaproteobacteria</taxon>
        <taxon>Burkholderiales</taxon>
        <taxon>Sphaerotilaceae</taxon>
        <taxon>Caldimonas</taxon>
    </lineage>
</organism>
<dbReference type="InterPro" id="IPR005467">
    <property type="entry name" value="His_kinase_dom"/>
</dbReference>
<name>A0A0G3BLK1_9BURK</name>
<feature type="transmembrane region" description="Helical" evidence="11">
    <location>
        <begin position="29"/>
        <end position="49"/>
    </location>
</feature>
<evidence type="ECO:0000256" key="11">
    <source>
        <dbReference type="SAM" id="Phobius"/>
    </source>
</evidence>
<keyword evidence="11" id="KW-0472">Membrane</keyword>
<keyword evidence="5" id="KW-0902">Two-component regulatory system</keyword>
<dbReference type="EC" id="2.7.13.3" evidence="2"/>
<dbReference type="Gene3D" id="1.10.287.130">
    <property type="match status" value="1"/>
</dbReference>
<dbReference type="CDD" id="cd17546">
    <property type="entry name" value="REC_hyHK_CKI1_RcsC-like"/>
    <property type="match status" value="1"/>
</dbReference>
<dbReference type="SUPFAM" id="SSF55874">
    <property type="entry name" value="ATPase domain of HSP90 chaperone/DNA topoisomerase II/histidine kinase"/>
    <property type="match status" value="1"/>
</dbReference>
<dbReference type="SUPFAM" id="SSF47384">
    <property type="entry name" value="Homodimeric domain of signal transducing histidine kinase"/>
    <property type="match status" value="1"/>
</dbReference>
<comment type="catalytic activity">
    <reaction evidence="1">
        <text>ATP + protein L-histidine = ADP + protein N-phospho-L-histidine.</text>
        <dbReference type="EC" id="2.7.13.3"/>
    </reaction>
</comment>
<dbReference type="FunFam" id="3.30.565.10:FF:000010">
    <property type="entry name" value="Sensor histidine kinase RcsC"/>
    <property type="match status" value="1"/>
</dbReference>
<dbReference type="InterPro" id="IPR036097">
    <property type="entry name" value="HisK_dim/P_sf"/>
</dbReference>
<evidence type="ECO:0000256" key="1">
    <source>
        <dbReference type="ARBA" id="ARBA00000085"/>
    </source>
</evidence>
<feature type="transmembrane region" description="Helical" evidence="11">
    <location>
        <begin position="55"/>
        <end position="75"/>
    </location>
</feature>
<gene>
    <name evidence="14" type="ORF">AAW51_3623</name>
</gene>
<dbReference type="PRINTS" id="PR00344">
    <property type="entry name" value="BCTRLSENSOR"/>
</dbReference>
<dbReference type="SMART" id="SM00387">
    <property type="entry name" value="HATPase_c"/>
    <property type="match status" value="1"/>
</dbReference>
<dbReference type="GO" id="GO:0000155">
    <property type="term" value="F:phosphorelay sensor kinase activity"/>
    <property type="evidence" value="ECO:0007669"/>
    <property type="project" value="InterPro"/>
</dbReference>
<evidence type="ECO:0000256" key="5">
    <source>
        <dbReference type="ARBA" id="ARBA00023012"/>
    </source>
</evidence>
<dbReference type="Pfam" id="PF00512">
    <property type="entry name" value="HisKA"/>
    <property type="match status" value="1"/>
</dbReference>
<dbReference type="InterPro" id="IPR011006">
    <property type="entry name" value="CheY-like_superfamily"/>
</dbReference>
<evidence type="ECO:0000256" key="2">
    <source>
        <dbReference type="ARBA" id="ARBA00012438"/>
    </source>
</evidence>
<feature type="domain" description="Histidine kinase" evidence="12">
    <location>
        <begin position="220"/>
        <end position="446"/>
    </location>
</feature>
<comment type="function">
    <text evidence="7">Member of the two-component regulatory system BvgS/BvgA. Phosphorylates BvgA via a four-step phosphorelay in response to environmental signals.</text>
</comment>
<dbReference type="InterPro" id="IPR004358">
    <property type="entry name" value="Sig_transdc_His_kin-like_C"/>
</dbReference>
<proteinExistence type="predicted"/>
<evidence type="ECO:0000256" key="10">
    <source>
        <dbReference type="SAM" id="MobiDB-lite"/>
    </source>
</evidence>
<feature type="domain" description="Response regulatory" evidence="13">
    <location>
        <begin position="599"/>
        <end position="718"/>
    </location>
</feature>
<dbReference type="InterPro" id="IPR003661">
    <property type="entry name" value="HisK_dim/P_dom"/>
</dbReference>
<keyword evidence="15" id="KW-1185">Reference proteome</keyword>
<dbReference type="PANTHER" id="PTHR45339">
    <property type="entry name" value="HYBRID SIGNAL TRANSDUCTION HISTIDINE KINASE J"/>
    <property type="match status" value="1"/>
</dbReference>
<evidence type="ECO:0000259" key="13">
    <source>
        <dbReference type="PROSITE" id="PS50110"/>
    </source>
</evidence>
<dbReference type="AlphaFoldDB" id="A0A0G3BLK1"/>
<feature type="transmembrane region" description="Helical" evidence="11">
    <location>
        <begin position="82"/>
        <end position="99"/>
    </location>
</feature>
<dbReference type="STRING" id="413882.AAW51_3623"/>
<dbReference type="OrthoDB" id="9176737at2"/>
<evidence type="ECO:0000256" key="9">
    <source>
        <dbReference type="PROSITE-ProRule" id="PRU00169"/>
    </source>
</evidence>
<keyword evidence="3 9" id="KW-0597">Phosphoprotein</keyword>
<sequence length="750" mass="80923">MERRDQPDASRGELHVADELARRMQARMFWLAATLTLVASLLFLSFFLIKGPARLAWMDAATLLVVGALAWHVRVSNRPDQGMAGIALTLCVALSHKMWLQGGLSAPTLWWMIVLPWLWMLAGSIRGGLLLGALVGGVFVFMWGAERNGWLPPPLLSSAPRLHHLVSMGGSLLLYGVFVGFSLKLRSDLQRELRHTLSELQRSRDEAWWASQVKANFLSNISHELRTPINGILGATELLRGTRLDARQQQLVSMQRQSLDSLMALVNDVLDYTRLEGGGLQLEPVPISPRALVFDALDLFAGAAHEKGLELTCSAMPEVPVTVLGDPTRLRQVLGHLISNAVKFTPYGGVHVHLAVDGSHGPRGPGEVMRLRIEVRDTGIGIDPAQLPRLFGAFAQADASGSRRVGGAGLGLALCRELAELMGGEIQAESAPGQGSCFTLSVPLQVSGEPAEPALPPLAPTRLLLVANQHRLVQHVESLLRGSAVAVELKALPPTAAELQSARDLGIGAVLLDERLLGSCGRERLEQMVSEAGLPVLLMQALSRDSTHVALDGVFVLSKPVRPRALYEGVQWAAHLRRNAGPEAPAPARAATAILLTGRVLLVEDNPVNQVMTQAMLERLGLQVVIAGDGQEALRRYAEQSFDVVLMDVQMPGMDGLEATQRLRQAEAQRKAVRTPIVAVSGNPEPDIRERGRAAGMDDFLGKPFTLEQLEHVLLRWHTGRPAAPAAATETEPPNPTGPPAPAVARVTPG</sequence>
<dbReference type="CDD" id="cd00082">
    <property type="entry name" value="HisKA"/>
    <property type="match status" value="1"/>
</dbReference>
<dbReference type="CDD" id="cd16922">
    <property type="entry name" value="HATPase_EvgS-ArcB-TorS-like"/>
    <property type="match status" value="1"/>
</dbReference>
<dbReference type="PANTHER" id="PTHR45339:SF1">
    <property type="entry name" value="HYBRID SIGNAL TRANSDUCTION HISTIDINE KINASE J"/>
    <property type="match status" value="1"/>
</dbReference>
<dbReference type="Proteomes" id="UP000035352">
    <property type="component" value="Chromosome"/>
</dbReference>
<dbReference type="Pfam" id="PF00072">
    <property type="entry name" value="Response_reg"/>
    <property type="match status" value="1"/>
</dbReference>
<dbReference type="Pfam" id="PF02518">
    <property type="entry name" value="HATPase_c"/>
    <property type="match status" value="1"/>
</dbReference>
<dbReference type="Gene3D" id="3.40.50.2300">
    <property type="match status" value="2"/>
</dbReference>
<feature type="transmembrane region" description="Helical" evidence="11">
    <location>
        <begin position="129"/>
        <end position="145"/>
    </location>
</feature>
<dbReference type="RefSeq" id="WP_053013710.1">
    <property type="nucleotide sequence ID" value="NZ_CP011371.1"/>
</dbReference>
<evidence type="ECO:0000256" key="8">
    <source>
        <dbReference type="ARBA" id="ARBA00070152"/>
    </source>
</evidence>
<dbReference type="InterPro" id="IPR003594">
    <property type="entry name" value="HATPase_dom"/>
</dbReference>
<dbReference type="PATRIC" id="fig|413882.6.peg.3785"/>
<accession>A0A0G3BLK1</accession>
<dbReference type="SMART" id="SM00448">
    <property type="entry name" value="REC"/>
    <property type="match status" value="1"/>
</dbReference>
<dbReference type="InterPro" id="IPR036890">
    <property type="entry name" value="HATPase_C_sf"/>
</dbReference>
<dbReference type="InterPro" id="IPR001789">
    <property type="entry name" value="Sig_transdc_resp-reg_receiver"/>
</dbReference>
<keyword evidence="11" id="KW-1133">Transmembrane helix</keyword>
<dbReference type="PROSITE" id="PS50109">
    <property type="entry name" value="HIS_KIN"/>
    <property type="match status" value="1"/>
</dbReference>
<reference evidence="14 15" key="1">
    <citation type="submission" date="2015-05" db="EMBL/GenBank/DDBJ databases">
        <authorList>
            <person name="Tang B."/>
            <person name="Yu Y."/>
        </authorList>
    </citation>
    <scope>NUCLEOTIDE SEQUENCE [LARGE SCALE GENOMIC DNA]</scope>
    <source>
        <strain evidence="14 15">DSM 7029</strain>
    </source>
</reference>
<feature type="modified residue" description="4-aspartylphosphate" evidence="9">
    <location>
        <position position="648"/>
    </location>
</feature>
<keyword evidence="11" id="KW-0812">Transmembrane</keyword>
<dbReference type="EMBL" id="CP011371">
    <property type="protein sequence ID" value="AKJ30314.1"/>
    <property type="molecule type" value="Genomic_DNA"/>
</dbReference>
<feature type="compositionally biased region" description="Low complexity" evidence="10">
    <location>
        <begin position="722"/>
        <end position="732"/>
    </location>
</feature>
<evidence type="ECO:0000256" key="6">
    <source>
        <dbReference type="ARBA" id="ARBA00023026"/>
    </source>
</evidence>
<dbReference type="SUPFAM" id="SSF52172">
    <property type="entry name" value="CheY-like"/>
    <property type="match status" value="2"/>
</dbReference>
<evidence type="ECO:0000313" key="14">
    <source>
        <dbReference type="EMBL" id="AKJ30314.1"/>
    </source>
</evidence>
<dbReference type="SMART" id="SM00388">
    <property type="entry name" value="HisKA"/>
    <property type="match status" value="1"/>
</dbReference>
<evidence type="ECO:0000259" key="12">
    <source>
        <dbReference type="PROSITE" id="PS50109"/>
    </source>
</evidence>